<dbReference type="AlphaFoldDB" id="A0A1X7AEA1"/>
<reference evidence="1 2" key="1">
    <citation type="submission" date="2017-03" db="EMBL/GenBank/DDBJ databases">
        <authorList>
            <person name="Afonso C.L."/>
            <person name="Miller P.J."/>
            <person name="Scott M.A."/>
            <person name="Spackman E."/>
            <person name="Goraichik I."/>
            <person name="Dimitrov K.M."/>
            <person name="Suarez D.L."/>
            <person name="Swayne D.E."/>
        </authorList>
    </citation>
    <scope>NUCLEOTIDE SEQUENCE [LARGE SCALE GENOMIC DNA]</scope>
    <source>
        <strain evidence="1">SB41UT1</strain>
    </source>
</reference>
<proteinExistence type="predicted"/>
<dbReference type="RefSeq" id="WP_087106157.1">
    <property type="nucleotide sequence ID" value="NZ_FWPT01000001.1"/>
</dbReference>
<name>A0A1X7AEA1_9GAMM</name>
<accession>A0A1X7AEA1</accession>
<sequence>MKFYPLPSTFFPSNIGTANIDSPPGNNTKSNNNGRLPMIETVLTCIKNNQPLPSMSLNQKIRLAGEVLSVLDRVGLHAPNKEEFQEELMLSIIALKPEQETIETGSEPTVEPDTRPTLMGFCRIVKAGDLQFIMNFLTSAVNLETSAYAHVKHLTDGWVMDASHGVITKVTLGELTDIYNVIYPKSGTTPRQVQDALTKHGFGKLNTIYKDGGHVYGYPIKWR</sequence>
<evidence type="ECO:0000313" key="1">
    <source>
        <dbReference type="EMBL" id="SMA33421.1"/>
    </source>
</evidence>
<evidence type="ECO:0000313" key="2">
    <source>
        <dbReference type="Proteomes" id="UP000196573"/>
    </source>
</evidence>
<dbReference type="Proteomes" id="UP000196573">
    <property type="component" value="Unassembled WGS sequence"/>
</dbReference>
<protein>
    <submittedName>
        <fullName evidence="1">Uncharacterized protein</fullName>
    </submittedName>
</protein>
<organism evidence="1 2">
    <name type="scientific">Parendozoicomonas haliclonae</name>
    <dbReference type="NCBI Taxonomy" id="1960125"/>
    <lineage>
        <taxon>Bacteria</taxon>
        <taxon>Pseudomonadati</taxon>
        <taxon>Pseudomonadota</taxon>
        <taxon>Gammaproteobacteria</taxon>
        <taxon>Oceanospirillales</taxon>
        <taxon>Endozoicomonadaceae</taxon>
        <taxon>Parendozoicomonas</taxon>
    </lineage>
</organism>
<gene>
    <name evidence="1" type="ORF">EHSB41UT_00277</name>
</gene>
<dbReference type="EMBL" id="FWPT01000001">
    <property type="protein sequence ID" value="SMA33421.1"/>
    <property type="molecule type" value="Genomic_DNA"/>
</dbReference>
<keyword evidence="2" id="KW-1185">Reference proteome</keyword>